<keyword evidence="5" id="KW-0571">Peptide transport</keyword>
<feature type="transmembrane region" description="Helical" evidence="10">
    <location>
        <begin position="745"/>
        <end position="763"/>
    </location>
</feature>
<proteinExistence type="inferred from homology"/>
<dbReference type="EMBL" id="BDGX01000014">
    <property type="protein sequence ID" value="GAV49163.1"/>
    <property type="molecule type" value="Genomic_DNA"/>
</dbReference>
<comment type="subcellular location">
    <subcellularLocation>
        <location evidence="1">Membrane</location>
        <topology evidence="1">Multi-pass membrane protein</topology>
    </subcellularLocation>
</comment>
<dbReference type="NCBIfam" id="TIGR00727">
    <property type="entry name" value="ISP4_OPT"/>
    <property type="match status" value="1"/>
</dbReference>
<evidence type="ECO:0000313" key="12">
    <source>
        <dbReference type="Proteomes" id="UP000187013"/>
    </source>
</evidence>
<evidence type="ECO:0000256" key="2">
    <source>
        <dbReference type="ARBA" id="ARBA00008807"/>
    </source>
</evidence>
<dbReference type="eggNOG" id="KOG2262">
    <property type="taxonomic scope" value="Eukaryota"/>
</dbReference>
<keyword evidence="8 10" id="KW-0472">Membrane</keyword>
<feature type="transmembrane region" description="Helical" evidence="10">
    <location>
        <begin position="174"/>
        <end position="194"/>
    </location>
</feature>
<reference evidence="11 12" key="1">
    <citation type="submission" date="2016-08" db="EMBL/GenBank/DDBJ databases">
        <title>Draft genome sequence of allopolyploid Zygosaccharomyces rouxii.</title>
        <authorList>
            <person name="Watanabe J."/>
            <person name="Uehara K."/>
            <person name="Mogi Y."/>
            <person name="Tsukioka Y."/>
        </authorList>
    </citation>
    <scope>NUCLEOTIDE SEQUENCE [LARGE SCALE GENOMIC DNA]</scope>
    <source>
        <strain evidence="11 12">NBRC 110957</strain>
    </source>
</reference>
<feature type="transmembrane region" description="Helical" evidence="10">
    <location>
        <begin position="416"/>
        <end position="438"/>
    </location>
</feature>
<keyword evidence="7 10" id="KW-1133">Transmembrane helix</keyword>
<dbReference type="GO" id="GO:0015031">
    <property type="term" value="P:protein transport"/>
    <property type="evidence" value="ECO:0007669"/>
    <property type="project" value="UniProtKB-KW"/>
</dbReference>
<evidence type="ECO:0000256" key="1">
    <source>
        <dbReference type="ARBA" id="ARBA00004141"/>
    </source>
</evidence>
<dbReference type="PANTHER" id="PTHR22601">
    <property type="entry name" value="ISP4 LIKE PROTEIN"/>
    <property type="match status" value="1"/>
</dbReference>
<keyword evidence="4 10" id="KW-0812">Transmembrane</keyword>
<feature type="transmembrane region" description="Helical" evidence="10">
    <location>
        <begin position="282"/>
        <end position="303"/>
    </location>
</feature>
<feature type="transmembrane region" description="Helical" evidence="10">
    <location>
        <begin position="486"/>
        <end position="511"/>
    </location>
</feature>
<protein>
    <recommendedName>
        <fullName evidence="13">Oligopeptide transporter 2</fullName>
    </recommendedName>
</protein>
<sequence length="889" mass="101716">MEKESNRGQVHIEEDGSSSIDKDFKPNNGVVEYFDDKQNAEIFETIHPTSSGVNDDQMAALLRKLGYDHMESITDIPADIQYVAGKIATMSLEDAVAVMKESAVYHKDDPNIPQDELDEYVRLSELDPALLEPHEQDCYDLMAMAGLLHWHSPYRSVRACVDPRDDPDAPIETFRSYTLALIWAIIGSGFNEFFAHRLLTITINSAMVQMLLFPMGNLWAKFMPYWSFPIWKGKRIHINYPQPWNQKEQMFSTILFAICSTTFYTHYNILTQKMYYHEAVSFGYQFFLSIGVQYLGLGFAGSLRRFVIYPSKAIWPSQLQTMALNKALFSRREEKNSKGLTRQTFFFICTGFIFFYQWIPTYLFQALSTFNWMTWIKPDNFDLAMVTGSVGGVGFNPIASFDWNVINNYFCLVTPLFSYMCQMIGALIAAICVLAMYYSNQYDCQFLPMFSNALFTNTGDSFEINAILNKKYEVDVKKYQNYSPPYYSAGNIFCYGAFIASYPLLFAYYFISEWKIMYGAFKEWALAIWALTKKHTWLQAWKDDAHALEEFHDPHSRMMRRYKEVPDWWYYMVLICAVGVGIGTIEGYHTNTPVWSLFMSIGLNAAFLIPITILEATSALQMGLNVLVEVIMGYALPGNPHALMIIKAFGYNIDGQADSFVGNLKLGHYAKIPPKALFRGQMLMILVQTFVCLGVLNWSMSNIKDYCKPHQASKFTCPDAVTYYNSSVLWGAIGPKRIFEGVYPIMKWCWLIGALIGVGFGLYKLLLPRFYPTWFNPVIVIGGMLNMAPPYNLTYMTPGAIANFFSQFYMRRYRVRLWEKYNYVLSAGFSAGLVVSSIIIFFSVQYKNKPINWWGNDVINAGLDAAGPPKKNITLTPKGYFGPDPGHFP</sequence>
<evidence type="ECO:0000256" key="7">
    <source>
        <dbReference type="ARBA" id="ARBA00022989"/>
    </source>
</evidence>
<feature type="transmembrane region" description="Helical" evidence="10">
    <location>
        <begin position="594"/>
        <end position="614"/>
    </location>
</feature>
<evidence type="ECO:0000256" key="9">
    <source>
        <dbReference type="SAM" id="MobiDB-lite"/>
    </source>
</evidence>
<evidence type="ECO:0000256" key="5">
    <source>
        <dbReference type="ARBA" id="ARBA00022856"/>
    </source>
</evidence>
<feature type="transmembrane region" description="Helical" evidence="10">
    <location>
        <begin position="383"/>
        <end position="404"/>
    </location>
</feature>
<feature type="transmembrane region" description="Helical" evidence="10">
    <location>
        <begin position="568"/>
        <end position="588"/>
    </location>
</feature>
<keyword evidence="3" id="KW-0813">Transport</keyword>
<comment type="caution">
    <text evidence="11">The sequence shown here is derived from an EMBL/GenBank/DDBJ whole genome shotgun (WGS) entry which is preliminary data.</text>
</comment>
<evidence type="ECO:0000256" key="3">
    <source>
        <dbReference type="ARBA" id="ARBA00022448"/>
    </source>
</evidence>
<gene>
    <name evidence="11" type="ORF">ZYGR_0N05690</name>
</gene>
<evidence type="ECO:0000313" key="11">
    <source>
        <dbReference type="EMBL" id="GAV49163.1"/>
    </source>
</evidence>
<dbReference type="AlphaFoldDB" id="A0A1Q3A0M5"/>
<evidence type="ECO:0000256" key="10">
    <source>
        <dbReference type="SAM" id="Phobius"/>
    </source>
</evidence>
<keyword evidence="6" id="KW-0653">Protein transport</keyword>
<evidence type="ECO:0000256" key="8">
    <source>
        <dbReference type="ARBA" id="ARBA00023136"/>
    </source>
</evidence>
<feature type="region of interest" description="Disordered" evidence="9">
    <location>
        <begin position="1"/>
        <end position="27"/>
    </location>
</feature>
<comment type="similarity">
    <text evidence="2">Belongs to the oligopeptide OPT transporter family.</text>
</comment>
<feature type="transmembrane region" description="Helical" evidence="10">
    <location>
        <begin position="822"/>
        <end position="844"/>
    </location>
</feature>
<evidence type="ECO:0000256" key="6">
    <source>
        <dbReference type="ARBA" id="ARBA00022927"/>
    </source>
</evidence>
<feature type="transmembrane region" description="Helical" evidence="10">
    <location>
        <begin position="682"/>
        <end position="700"/>
    </location>
</feature>
<dbReference type="GO" id="GO:0016020">
    <property type="term" value="C:membrane"/>
    <property type="evidence" value="ECO:0007669"/>
    <property type="project" value="UniProtKB-SubCell"/>
</dbReference>
<organism evidence="11 12">
    <name type="scientific">Zygosaccharomyces rouxii</name>
    <dbReference type="NCBI Taxonomy" id="4956"/>
    <lineage>
        <taxon>Eukaryota</taxon>
        <taxon>Fungi</taxon>
        <taxon>Dikarya</taxon>
        <taxon>Ascomycota</taxon>
        <taxon>Saccharomycotina</taxon>
        <taxon>Saccharomycetes</taxon>
        <taxon>Saccharomycetales</taxon>
        <taxon>Saccharomycetaceae</taxon>
        <taxon>Zygosaccharomyces</taxon>
    </lineage>
</organism>
<accession>A0A1Q3A0M5</accession>
<dbReference type="InterPro" id="IPR004813">
    <property type="entry name" value="OPT"/>
</dbReference>
<evidence type="ECO:0000256" key="4">
    <source>
        <dbReference type="ARBA" id="ARBA00022692"/>
    </source>
</evidence>
<dbReference type="Pfam" id="PF03169">
    <property type="entry name" value="OPT"/>
    <property type="match status" value="1"/>
</dbReference>
<feature type="compositionally biased region" description="Basic and acidic residues" evidence="9">
    <location>
        <begin position="1"/>
        <end position="25"/>
    </location>
</feature>
<dbReference type="Proteomes" id="UP000187013">
    <property type="component" value="Unassembled WGS sequence"/>
</dbReference>
<dbReference type="InterPro" id="IPR004648">
    <property type="entry name" value="Oligpept_transpt"/>
</dbReference>
<feature type="transmembrane region" description="Helical" evidence="10">
    <location>
        <begin position="793"/>
        <end position="810"/>
    </location>
</feature>
<dbReference type="OrthoDB" id="9986677at2759"/>
<dbReference type="NCBIfam" id="TIGR00728">
    <property type="entry name" value="OPT_sfam"/>
    <property type="match status" value="1"/>
</dbReference>
<feature type="transmembrane region" description="Helical" evidence="10">
    <location>
        <begin position="249"/>
        <end position="270"/>
    </location>
</feature>
<feature type="transmembrane region" description="Helical" evidence="10">
    <location>
        <begin position="206"/>
        <end position="228"/>
    </location>
</feature>
<feature type="transmembrane region" description="Helical" evidence="10">
    <location>
        <begin position="345"/>
        <end position="363"/>
    </location>
</feature>
<dbReference type="GO" id="GO:0035673">
    <property type="term" value="F:oligopeptide transmembrane transporter activity"/>
    <property type="evidence" value="ECO:0007669"/>
    <property type="project" value="InterPro"/>
</dbReference>
<name>A0A1Q3A0M5_ZYGRO</name>
<evidence type="ECO:0008006" key="13">
    <source>
        <dbReference type="Google" id="ProtNLM"/>
    </source>
</evidence>